<keyword evidence="8" id="KW-1185">Reference proteome</keyword>
<dbReference type="InterPro" id="IPR020846">
    <property type="entry name" value="MFS_dom"/>
</dbReference>
<evidence type="ECO:0000313" key="8">
    <source>
        <dbReference type="Proteomes" id="UP000003828"/>
    </source>
</evidence>
<evidence type="ECO:0000256" key="4">
    <source>
        <dbReference type="ARBA" id="ARBA00023136"/>
    </source>
</evidence>
<comment type="subcellular location">
    <subcellularLocation>
        <location evidence="1">Cell membrane</location>
        <topology evidence="1">Multi-pass membrane protein</topology>
    </subcellularLocation>
</comment>
<feature type="transmembrane region" description="Helical" evidence="5">
    <location>
        <begin position="61"/>
        <end position="80"/>
    </location>
</feature>
<dbReference type="InterPro" id="IPR011701">
    <property type="entry name" value="MFS"/>
</dbReference>
<dbReference type="PROSITE" id="PS50850">
    <property type="entry name" value="MFS"/>
    <property type="match status" value="1"/>
</dbReference>
<reference evidence="7 8" key="1">
    <citation type="submission" date="2011-12" db="EMBL/GenBank/DDBJ databases">
        <title>Whole genome shotgun sequence of Arthrobacter globiformis NBRC 12137.</title>
        <authorList>
            <person name="Miyazawa S."/>
            <person name="Hosoyama A."/>
            <person name="Tsuchikane K."/>
            <person name="Katsumata H."/>
            <person name="Yamazaki S."/>
            <person name="Fujita N."/>
        </authorList>
    </citation>
    <scope>NUCLEOTIDE SEQUENCE [LARGE SCALE GENOMIC DNA]</scope>
    <source>
        <strain evidence="7 8">NBRC 12137</strain>
    </source>
</reference>
<dbReference type="InterPro" id="IPR005829">
    <property type="entry name" value="Sugar_transporter_CS"/>
</dbReference>
<feature type="transmembrane region" description="Helical" evidence="5">
    <location>
        <begin position="411"/>
        <end position="432"/>
    </location>
</feature>
<feature type="transmembrane region" description="Helical" evidence="5">
    <location>
        <begin position="322"/>
        <end position="340"/>
    </location>
</feature>
<evidence type="ECO:0000256" key="2">
    <source>
        <dbReference type="ARBA" id="ARBA00022692"/>
    </source>
</evidence>
<evidence type="ECO:0000256" key="1">
    <source>
        <dbReference type="ARBA" id="ARBA00004651"/>
    </source>
</evidence>
<keyword evidence="3 5" id="KW-1133">Transmembrane helix</keyword>
<feature type="transmembrane region" description="Helical" evidence="5">
    <location>
        <begin position="258"/>
        <end position="283"/>
    </location>
</feature>
<sequence>MSSTNATAWRPAHVTNRQIKFATILAFLAWAFAVYDFILFGTLLPELGKDLGLNEAEQATMVTWMSVGAVGMGLIAGPVVDKFGRKAGLAFTTAGAGIASALTALGGIVPVAALVAIRSLSGLGLSEQGVNGAYLSELYGASDDPRIKKRQGFIYSLVQGGWPIGAILAAALTAVLLPTIGWAGCFVFAAVPSLIVAALARKLRESPQFESIQKIRRLQKAGHHADAENLSAALGIEEHETRSTLADVFRGRSLRTTLALGLGHILNYFPVQVFSVLGTTVLVSVHNVSFTNSLAILLMSNLIAYLGYLTHGFLGDKFGRRNVIAFGWITGGIVFTAMIFGPSDFWTVVALYSLGTFFLIGPYSCVLFFVGESYDTRIRGRGATFVAAVGPIGAILSSALAATLLSGGGNWATAAFLFGAIPCVLSGVAVLFSRKHQHVADPVHTPSAGGAPADETAH</sequence>
<feature type="domain" description="Major facilitator superfamily (MFS) profile" evidence="6">
    <location>
        <begin position="22"/>
        <end position="438"/>
    </location>
</feature>
<dbReference type="RefSeq" id="WP_003801421.1">
    <property type="nucleotide sequence ID" value="NZ_BAEG01000048.1"/>
</dbReference>
<keyword evidence="2 5" id="KW-0812">Transmembrane</keyword>
<proteinExistence type="predicted"/>
<name>H0QLU0_ARTG1</name>
<feature type="transmembrane region" description="Helical" evidence="5">
    <location>
        <begin position="289"/>
        <end position="310"/>
    </location>
</feature>
<dbReference type="PANTHER" id="PTHR23508:SF10">
    <property type="entry name" value="CARBOXYLIC ACID TRANSPORTER PROTEIN HOMOLOG"/>
    <property type="match status" value="1"/>
</dbReference>
<protein>
    <submittedName>
        <fullName evidence="7">Putative 4-hydroxybenzoate/protocatechuate transporter</fullName>
    </submittedName>
</protein>
<dbReference type="SUPFAM" id="SSF103473">
    <property type="entry name" value="MFS general substrate transporter"/>
    <property type="match status" value="1"/>
</dbReference>
<feature type="transmembrane region" description="Helical" evidence="5">
    <location>
        <begin position="382"/>
        <end position="405"/>
    </location>
</feature>
<feature type="transmembrane region" description="Helical" evidence="5">
    <location>
        <begin position="346"/>
        <end position="370"/>
    </location>
</feature>
<organism evidence="7 8">
    <name type="scientific">Arthrobacter globiformis (strain ATCC 8010 / DSM 20124 / JCM 1332 / NBRC 12137 / NCIMB 8907 / NRRL B-2979 / 168)</name>
    <dbReference type="NCBI Taxonomy" id="1077972"/>
    <lineage>
        <taxon>Bacteria</taxon>
        <taxon>Bacillati</taxon>
        <taxon>Actinomycetota</taxon>
        <taxon>Actinomycetes</taxon>
        <taxon>Micrococcales</taxon>
        <taxon>Micrococcaceae</taxon>
        <taxon>Arthrobacter</taxon>
    </lineage>
</organism>
<dbReference type="STRING" id="1077972.ARGLB_048_00150"/>
<feature type="transmembrane region" description="Helical" evidence="5">
    <location>
        <begin position="21"/>
        <end position="41"/>
    </location>
</feature>
<dbReference type="GO" id="GO:0046943">
    <property type="term" value="F:carboxylic acid transmembrane transporter activity"/>
    <property type="evidence" value="ECO:0007669"/>
    <property type="project" value="TreeGrafter"/>
</dbReference>
<evidence type="ECO:0000259" key="6">
    <source>
        <dbReference type="PROSITE" id="PS50850"/>
    </source>
</evidence>
<keyword evidence="4 5" id="KW-0472">Membrane</keyword>
<dbReference type="Pfam" id="PF07690">
    <property type="entry name" value="MFS_1"/>
    <property type="match status" value="1"/>
</dbReference>
<dbReference type="Gene3D" id="1.20.1250.20">
    <property type="entry name" value="MFS general substrate transporter like domains"/>
    <property type="match status" value="1"/>
</dbReference>
<dbReference type="AlphaFoldDB" id="H0QLU0"/>
<dbReference type="PROSITE" id="PS00216">
    <property type="entry name" value="SUGAR_TRANSPORT_1"/>
    <property type="match status" value="1"/>
</dbReference>
<dbReference type="InterPro" id="IPR036259">
    <property type="entry name" value="MFS_trans_sf"/>
</dbReference>
<feature type="transmembrane region" description="Helical" evidence="5">
    <location>
        <begin position="180"/>
        <end position="200"/>
    </location>
</feature>
<dbReference type="PANTHER" id="PTHR23508">
    <property type="entry name" value="CARBOXYLIC ACID TRANSPORTER PROTEIN HOMOLOG"/>
    <property type="match status" value="1"/>
</dbReference>
<evidence type="ECO:0000256" key="3">
    <source>
        <dbReference type="ARBA" id="ARBA00022989"/>
    </source>
</evidence>
<dbReference type="eggNOG" id="COG2271">
    <property type="taxonomic scope" value="Bacteria"/>
</dbReference>
<dbReference type="Proteomes" id="UP000003828">
    <property type="component" value="Unassembled WGS sequence"/>
</dbReference>
<evidence type="ECO:0000256" key="5">
    <source>
        <dbReference type="SAM" id="Phobius"/>
    </source>
</evidence>
<dbReference type="OrthoDB" id="9787026at2"/>
<dbReference type="GO" id="GO:0005886">
    <property type="term" value="C:plasma membrane"/>
    <property type="evidence" value="ECO:0007669"/>
    <property type="project" value="UniProtKB-SubCell"/>
</dbReference>
<feature type="transmembrane region" description="Helical" evidence="5">
    <location>
        <begin position="153"/>
        <end position="174"/>
    </location>
</feature>
<gene>
    <name evidence="7" type="primary">pcaK</name>
    <name evidence="7" type="ORF">ARGLB_048_00150</name>
</gene>
<comment type="caution">
    <text evidence="7">The sequence shown here is derived from an EMBL/GenBank/DDBJ whole genome shotgun (WGS) entry which is preliminary data.</text>
</comment>
<evidence type="ECO:0000313" key="7">
    <source>
        <dbReference type="EMBL" id="GAB13791.1"/>
    </source>
</evidence>
<accession>H0QLU0</accession>
<dbReference type="EMBL" id="BAEG01000048">
    <property type="protein sequence ID" value="GAB13791.1"/>
    <property type="molecule type" value="Genomic_DNA"/>
</dbReference>